<gene>
    <name evidence="2" type="ORF">AVEN_109244_1</name>
</gene>
<keyword evidence="1" id="KW-0812">Transmembrane</keyword>
<dbReference type="Proteomes" id="UP000499080">
    <property type="component" value="Unassembled WGS sequence"/>
</dbReference>
<evidence type="ECO:0000313" key="3">
    <source>
        <dbReference type="Proteomes" id="UP000499080"/>
    </source>
</evidence>
<comment type="caution">
    <text evidence="2">The sequence shown here is derived from an EMBL/GenBank/DDBJ whole genome shotgun (WGS) entry which is preliminary data.</text>
</comment>
<name>A0A4Y2TEX5_ARAVE</name>
<keyword evidence="1" id="KW-1133">Transmembrane helix</keyword>
<keyword evidence="3" id="KW-1185">Reference proteome</keyword>
<evidence type="ECO:0000313" key="2">
    <source>
        <dbReference type="EMBL" id="GBN99162.1"/>
    </source>
</evidence>
<proteinExistence type="predicted"/>
<dbReference type="EMBL" id="BGPR01028180">
    <property type="protein sequence ID" value="GBN99162.1"/>
    <property type="molecule type" value="Genomic_DNA"/>
</dbReference>
<reference evidence="2 3" key="1">
    <citation type="journal article" date="2019" name="Sci. Rep.">
        <title>Orb-weaving spider Araneus ventricosus genome elucidates the spidroin gene catalogue.</title>
        <authorList>
            <person name="Kono N."/>
            <person name="Nakamura H."/>
            <person name="Ohtoshi R."/>
            <person name="Moran D.A.P."/>
            <person name="Shinohara A."/>
            <person name="Yoshida Y."/>
            <person name="Fujiwara M."/>
            <person name="Mori M."/>
            <person name="Tomita M."/>
            <person name="Arakawa K."/>
        </authorList>
    </citation>
    <scope>NUCLEOTIDE SEQUENCE [LARGE SCALE GENOMIC DNA]</scope>
</reference>
<keyword evidence="1" id="KW-0472">Membrane</keyword>
<evidence type="ECO:0000256" key="1">
    <source>
        <dbReference type="SAM" id="Phobius"/>
    </source>
</evidence>
<feature type="transmembrane region" description="Helical" evidence="1">
    <location>
        <begin position="55"/>
        <end position="74"/>
    </location>
</feature>
<dbReference type="AlphaFoldDB" id="A0A4Y2TEX5"/>
<organism evidence="2 3">
    <name type="scientific">Araneus ventricosus</name>
    <name type="common">Orbweaver spider</name>
    <name type="synonym">Epeira ventricosa</name>
    <dbReference type="NCBI Taxonomy" id="182803"/>
    <lineage>
        <taxon>Eukaryota</taxon>
        <taxon>Metazoa</taxon>
        <taxon>Ecdysozoa</taxon>
        <taxon>Arthropoda</taxon>
        <taxon>Chelicerata</taxon>
        <taxon>Arachnida</taxon>
        <taxon>Araneae</taxon>
        <taxon>Araneomorphae</taxon>
        <taxon>Entelegynae</taxon>
        <taxon>Araneoidea</taxon>
        <taxon>Araneidae</taxon>
        <taxon>Araneus</taxon>
    </lineage>
</organism>
<sequence length="75" mass="8581">MLLMISGSITNEEANDTSNFLKKRYNKDFKIPKLEVDFSQYSLTIWKIYKLDRSLIISSFGTLLTFGILLGTLGK</sequence>
<protein>
    <submittedName>
        <fullName evidence="2">Uncharacterized protein</fullName>
    </submittedName>
</protein>
<accession>A0A4Y2TEX5</accession>